<sequence length="472" mass="52933">MAHVRDCPEFHLDRSDSKNPLTTCQGVTSDGRKCRRSIVSAKDAAKKAAIAKQLGNRTAGKAEVPAEDLFCWQHKDQAYFLKKKGAPTTQVRGRSSIDSLAEKVGILNMGDGKPSNTKGPKPQHPAPPSRPERRVRDGTQAQQRSSRPSNETPAVSTPRPKKRLSAGRRLFCFITGIDDSNGTVLNVRRRPEQARPAPQLEPQVARMPPRFQPQHAKWPTTAQTHRPHSEIPQIIEPAEYRAQKQNQRQSMPADTSSRPSMLGQHSSSSSQTQSLLSWIPTSLSPETTSKLLQKLSEPLSSSEEAGYIYIYCVTPNSTAPLPDIAPFLVPHRTEIGPPTTEIMQSAGISLNRVRNDNLARVASTITLKIGRAVNVSRRLTQQCAQNLTLVRYYPYSPPSSNVPPQKAPNVHRLERLIHIELGDRRFRLQDPCKQCGKRHQEFFEIEADREQLKMVDECVRRWVRFSQLDPSR</sequence>
<reference evidence="1" key="1">
    <citation type="journal article" date="2022" name="bioRxiv">
        <title>Population genetic analysis of Ophidiomyces ophidiicola, the causative agent of snake fungal disease, indicates recent introductions to the USA.</title>
        <authorList>
            <person name="Ladner J.T."/>
            <person name="Palmer J.M."/>
            <person name="Ettinger C.L."/>
            <person name="Stajich J.E."/>
            <person name="Farrell T.M."/>
            <person name="Glorioso B.M."/>
            <person name="Lawson B."/>
            <person name="Price S.J."/>
            <person name="Stengle A.G."/>
            <person name="Grear D.A."/>
            <person name="Lorch J.M."/>
        </authorList>
    </citation>
    <scope>NUCLEOTIDE SEQUENCE</scope>
    <source>
        <strain evidence="1">NWHC 24266-5</strain>
    </source>
</reference>
<dbReference type="EMBL" id="JALBCA010000074">
    <property type="protein sequence ID" value="KAI2384373.1"/>
    <property type="molecule type" value="Genomic_DNA"/>
</dbReference>
<evidence type="ECO:0000313" key="1">
    <source>
        <dbReference type="EMBL" id="KAI2384373.1"/>
    </source>
</evidence>
<name>A0ACB8USX7_9EURO</name>
<gene>
    <name evidence="1" type="ORF">LOY88_004722</name>
</gene>
<protein>
    <submittedName>
        <fullName evidence="1">Uncharacterized protein</fullName>
    </submittedName>
</protein>
<accession>A0ACB8USX7</accession>
<organism evidence="1">
    <name type="scientific">Ophidiomyces ophidiicola</name>
    <dbReference type="NCBI Taxonomy" id="1387563"/>
    <lineage>
        <taxon>Eukaryota</taxon>
        <taxon>Fungi</taxon>
        <taxon>Dikarya</taxon>
        <taxon>Ascomycota</taxon>
        <taxon>Pezizomycotina</taxon>
        <taxon>Eurotiomycetes</taxon>
        <taxon>Eurotiomycetidae</taxon>
        <taxon>Onygenales</taxon>
        <taxon>Onygenaceae</taxon>
        <taxon>Ophidiomyces</taxon>
    </lineage>
</organism>
<proteinExistence type="predicted"/>
<comment type="caution">
    <text evidence="1">The sequence shown here is derived from an EMBL/GenBank/DDBJ whole genome shotgun (WGS) entry which is preliminary data.</text>
</comment>